<keyword evidence="2" id="KW-1185">Reference proteome</keyword>
<evidence type="ECO:0000313" key="1">
    <source>
        <dbReference type="EMBL" id="KAF0329373.1"/>
    </source>
</evidence>
<name>A0A8H3WRP9_9PEZI</name>
<gene>
    <name evidence="1" type="ORF">GQ607_003322</name>
</gene>
<comment type="caution">
    <text evidence="1">The sequence shown here is derived from an EMBL/GenBank/DDBJ whole genome shotgun (WGS) entry which is preliminary data.</text>
</comment>
<proteinExistence type="predicted"/>
<reference evidence="1 2" key="1">
    <citation type="submission" date="2019-12" db="EMBL/GenBank/DDBJ databases">
        <title>A genome sequence resource for the geographically widespread anthracnose pathogen Colletotrichum asianum.</title>
        <authorList>
            <person name="Meng Y."/>
        </authorList>
    </citation>
    <scope>NUCLEOTIDE SEQUENCE [LARGE SCALE GENOMIC DNA]</scope>
    <source>
        <strain evidence="1 2">ICMP 18580</strain>
    </source>
</reference>
<organism evidence="1 2">
    <name type="scientific">Colletotrichum asianum</name>
    <dbReference type="NCBI Taxonomy" id="702518"/>
    <lineage>
        <taxon>Eukaryota</taxon>
        <taxon>Fungi</taxon>
        <taxon>Dikarya</taxon>
        <taxon>Ascomycota</taxon>
        <taxon>Pezizomycotina</taxon>
        <taxon>Sordariomycetes</taxon>
        <taxon>Hypocreomycetidae</taxon>
        <taxon>Glomerellales</taxon>
        <taxon>Glomerellaceae</taxon>
        <taxon>Colletotrichum</taxon>
        <taxon>Colletotrichum gloeosporioides species complex</taxon>
    </lineage>
</organism>
<dbReference type="AlphaFoldDB" id="A0A8H3WRP9"/>
<evidence type="ECO:0000313" key="2">
    <source>
        <dbReference type="Proteomes" id="UP000434172"/>
    </source>
</evidence>
<dbReference type="EMBL" id="WOWK01000012">
    <property type="protein sequence ID" value="KAF0329373.1"/>
    <property type="molecule type" value="Genomic_DNA"/>
</dbReference>
<accession>A0A8H3WRP9</accession>
<sequence>MQSDCCPDVQAVALLSRPLTCSSSCCMPVASSLAVPDGNGSRRPFLDVSVAT</sequence>
<dbReference type="Proteomes" id="UP000434172">
    <property type="component" value="Unassembled WGS sequence"/>
</dbReference>
<protein>
    <submittedName>
        <fullName evidence="1">Uncharacterized protein</fullName>
    </submittedName>
</protein>